<dbReference type="Gene3D" id="1.10.238.160">
    <property type="match status" value="1"/>
</dbReference>
<dbReference type="SUPFAM" id="SSF46955">
    <property type="entry name" value="Putative DNA-binding domain"/>
    <property type="match status" value="1"/>
</dbReference>
<evidence type="ECO:0000313" key="1">
    <source>
        <dbReference type="EMBL" id="KTD63232.1"/>
    </source>
</evidence>
<dbReference type="PATRIC" id="fig|45074.5.peg.1433"/>
<gene>
    <name evidence="1" type="ORF">Lsan_1350</name>
</gene>
<dbReference type="AlphaFoldDB" id="A0A0W0Z243"/>
<name>A0A0W0Z243_9GAMM</name>
<dbReference type="STRING" id="45074.Lsan_1350"/>
<organism evidence="1 2">
    <name type="scientific">Legionella santicrucis</name>
    <dbReference type="NCBI Taxonomy" id="45074"/>
    <lineage>
        <taxon>Bacteria</taxon>
        <taxon>Pseudomonadati</taxon>
        <taxon>Pseudomonadota</taxon>
        <taxon>Gammaproteobacteria</taxon>
        <taxon>Legionellales</taxon>
        <taxon>Legionellaceae</taxon>
        <taxon>Legionella</taxon>
    </lineage>
</organism>
<sequence>MKKIPIEQQLLFINEVEKITGCNRMTLRRWWTTGNFPKPVKLNGSVLAWHYDTIQGWINEDTKSTFNPPM</sequence>
<proteinExistence type="predicted"/>
<dbReference type="Proteomes" id="UP000054703">
    <property type="component" value="Unassembled WGS sequence"/>
</dbReference>
<comment type="caution">
    <text evidence="1">The sequence shown here is derived from an EMBL/GenBank/DDBJ whole genome shotgun (WGS) entry which is preliminary data.</text>
</comment>
<dbReference type="OrthoDB" id="5298532at2"/>
<protein>
    <submittedName>
        <fullName evidence="1">Prophage regulatory protein-like protein</fullName>
    </submittedName>
</protein>
<keyword evidence="2" id="KW-1185">Reference proteome</keyword>
<dbReference type="RefSeq" id="WP_058513759.1">
    <property type="nucleotide sequence ID" value="NZ_CAAAIH010000039.1"/>
</dbReference>
<evidence type="ECO:0000313" key="2">
    <source>
        <dbReference type="Proteomes" id="UP000054703"/>
    </source>
</evidence>
<accession>A0A0W0Z243</accession>
<dbReference type="InterPro" id="IPR010260">
    <property type="entry name" value="AlpA"/>
</dbReference>
<dbReference type="Pfam" id="PF05930">
    <property type="entry name" value="Phage_AlpA"/>
    <property type="match status" value="1"/>
</dbReference>
<reference evidence="1 2" key="1">
    <citation type="submission" date="2015-11" db="EMBL/GenBank/DDBJ databases">
        <title>Genomic analysis of 38 Legionella species identifies large and diverse effector repertoires.</title>
        <authorList>
            <person name="Burstein D."/>
            <person name="Amaro F."/>
            <person name="Zusman T."/>
            <person name="Lifshitz Z."/>
            <person name="Cohen O."/>
            <person name="Gilbert J.A."/>
            <person name="Pupko T."/>
            <person name="Shuman H.A."/>
            <person name="Segal G."/>
        </authorList>
    </citation>
    <scope>NUCLEOTIDE SEQUENCE [LARGE SCALE GENOMIC DNA]</scope>
    <source>
        <strain evidence="1 2">SC-63-C7</strain>
    </source>
</reference>
<dbReference type="EMBL" id="LNYU01000029">
    <property type="protein sequence ID" value="KTD63232.1"/>
    <property type="molecule type" value="Genomic_DNA"/>
</dbReference>
<dbReference type="InterPro" id="IPR009061">
    <property type="entry name" value="DNA-bd_dom_put_sf"/>
</dbReference>